<evidence type="ECO:0000313" key="2">
    <source>
        <dbReference type="Proteomes" id="UP000522163"/>
    </source>
</evidence>
<comment type="caution">
    <text evidence="1">The sequence shown here is derived from an EMBL/GenBank/DDBJ whole genome shotgun (WGS) entry which is preliminary data.</text>
</comment>
<accession>A0A7W9SGL5</accession>
<reference evidence="1 2" key="1">
    <citation type="submission" date="2020-08" db="EMBL/GenBank/DDBJ databases">
        <title>Genomic Encyclopedia of Type Strains, Phase IV (KMG-IV): sequencing the most valuable type-strain genomes for metagenomic binning, comparative biology and taxonomic classification.</title>
        <authorList>
            <person name="Goeker M."/>
        </authorList>
    </citation>
    <scope>NUCLEOTIDE SEQUENCE [LARGE SCALE GENOMIC DNA]</scope>
    <source>
        <strain evidence="1 2">DSM 17245</strain>
    </source>
</reference>
<dbReference type="EMBL" id="JACHHH010000009">
    <property type="protein sequence ID" value="MBB6041819.1"/>
    <property type="molecule type" value="Genomic_DNA"/>
</dbReference>
<evidence type="ECO:0000313" key="1">
    <source>
        <dbReference type="EMBL" id="MBB6041819.1"/>
    </source>
</evidence>
<dbReference type="Pfam" id="PF12672">
    <property type="entry name" value="DUF3793"/>
    <property type="match status" value="1"/>
</dbReference>
<dbReference type="AlphaFoldDB" id="A0A7W9SGL5"/>
<gene>
    <name evidence="1" type="ORF">HNQ46_001809</name>
</gene>
<protein>
    <recommendedName>
        <fullName evidence="3">DUF3793 family protein</fullName>
    </recommendedName>
</protein>
<dbReference type="RefSeq" id="WP_007158066.1">
    <property type="nucleotide sequence ID" value="NZ_JACHHH010000009.1"/>
</dbReference>
<dbReference type="InterPro" id="IPR024523">
    <property type="entry name" value="DUF3793"/>
</dbReference>
<name>A0A7W9SGL5_9FIRM</name>
<proteinExistence type="predicted"/>
<dbReference type="GeneID" id="85015341"/>
<sequence length="204" mass="23470">MEKDNFFCKRKEGIEDYIAEHICLNAPVITGLKPSAIITVTKAEKQILEELFSGTEICVISLHSGKKESILLYQREKLEELLSRKTVQSFLQSLAVGYESFSLEEVFRHFTVRFAQYKEKQADFPHEVGVFLGYPLRDVKIYMKNPLAKAKLTGYWKVFTEVESALACFQAYDMCIQSFTLMLKSGLSCRDLVMAYHIKKRQVA</sequence>
<dbReference type="Proteomes" id="UP000522163">
    <property type="component" value="Unassembled WGS sequence"/>
</dbReference>
<organism evidence="1 2">
    <name type="scientific">Oribacterium sinus</name>
    <dbReference type="NCBI Taxonomy" id="237576"/>
    <lineage>
        <taxon>Bacteria</taxon>
        <taxon>Bacillati</taxon>
        <taxon>Bacillota</taxon>
        <taxon>Clostridia</taxon>
        <taxon>Lachnospirales</taxon>
        <taxon>Lachnospiraceae</taxon>
        <taxon>Oribacterium</taxon>
    </lineage>
</organism>
<evidence type="ECO:0008006" key="3">
    <source>
        <dbReference type="Google" id="ProtNLM"/>
    </source>
</evidence>